<dbReference type="PANTHER" id="PTHR14911">
    <property type="entry name" value="THUMP DOMAIN-CONTAINING"/>
    <property type="match status" value="1"/>
</dbReference>
<feature type="compositionally biased region" description="Polar residues" evidence="1">
    <location>
        <begin position="556"/>
        <end position="567"/>
    </location>
</feature>
<proteinExistence type="predicted"/>
<evidence type="ECO:0000256" key="1">
    <source>
        <dbReference type="SAM" id="MobiDB-lite"/>
    </source>
</evidence>
<feature type="compositionally biased region" description="Polar residues" evidence="1">
    <location>
        <begin position="260"/>
        <end position="272"/>
    </location>
</feature>
<dbReference type="Proteomes" id="UP000596742">
    <property type="component" value="Unassembled WGS sequence"/>
</dbReference>
<organism evidence="3 4">
    <name type="scientific">Mytilus galloprovincialis</name>
    <name type="common">Mediterranean mussel</name>
    <dbReference type="NCBI Taxonomy" id="29158"/>
    <lineage>
        <taxon>Eukaryota</taxon>
        <taxon>Metazoa</taxon>
        <taxon>Spiralia</taxon>
        <taxon>Lophotrochozoa</taxon>
        <taxon>Mollusca</taxon>
        <taxon>Bivalvia</taxon>
        <taxon>Autobranchia</taxon>
        <taxon>Pteriomorphia</taxon>
        <taxon>Mytilida</taxon>
        <taxon>Mytiloidea</taxon>
        <taxon>Mytilidae</taxon>
        <taxon>Mytilinae</taxon>
        <taxon>Mytilus</taxon>
    </lineage>
</organism>
<dbReference type="SUPFAM" id="SSF143437">
    <property type="entry name" value="THUMP domain-like"/>
    <property type="match status" value="1"/>
</dbReference>
<name>A0A8B6CG48_MYTGA</name>
<accession>A0A8B6CG48</accession>
<dbReference type="GO" id="GO:0043527">
    <property type="term" value="C:tRNA methyltransferase complex"/>
    <property type="evidence" value="ECO:0007669"/>
    <property type="project" value="UniProtKB-ARBA"/>
</dbReference>
<feature type="region of interest" description="Disordered" evidence="1">
    <location>
        <begin position="219"/>
        <end position="283"/>
    </location>
</feature>
<dbReference type="AlphaFoldDB" id="A0A8B6CG48"/>
<feature type="compositionally biased region" description="Basic and acidic residues" evidence="1">
    <location>
        <begin position="568"/>
        <end position="582"/>
    </location>
</feature>
<feature type="compositionally biased region" description="Basic and acidic residues" evidence="1">
    <location>
        <begin position="219"/>
        <end position="250"/>
    </location>
</feature>
<dbReference type="OrthoDB" id="2013972at2759"/>
<feature type="compositionally biased region" description="Basic and acidic residues" evidence="1">
    <location>
        <begin position="520"/>
        <end position="532"/>
    </location>
</feature>
<dbReference type="InterPro" id="IPR029063">
    <property type="entry name" value="SAM-dependent_MTases_sf"/>
</dbReference>
<evidence type="ECO:0000313" key="3">
    <source>
        <dbReference type="EMBL" id="VDI04886.1"/>
    </source>
</evidence>
<feature type="region of interest" description="Disordered" evidence="1">
    <location>
        <begin position="514"/>
        <end position="625"/>
    </location>
</feature>
<comment type="caution">
    <text evidence="3">The sequence shown here is derived from an EMBL/GenBank/DDBJ whole genome shotgun (WGS) entry which is preliminary data.</text>
</comment>
<evidence type="ECO:0000313" key="4">
    <source>
        <dbReference type="Proteomes" id="UP000596742"/>
    </source>
</evidence>
<keyword evidence="4" id="KW-1185">Reference proteome</keyword>
<dbReference type="EMBL" id="UYJE01001755">
    <property type="protein sequence ID" value="VDI04886.1"/>
    <property type="molecule type" value="Genomic_DNA"/>
</dbReference>
<dbReference type="GO" id="GO:0016423">
    <property type="term" value="F:tRNA (guanine) methyltransferase activity"/>
    <property type="evidence" value="ECO:0007669"/>
    <property type="project" value="TreeGrafter"/>
</dbReference>
<feature type="domain" description="Ribosomal RNA large subunit methyltransferase K/L-like methyltransferase" evidence="2">
    <location>
        <begin position="359"/>
        <end position="521"/>
    </location>
</feature>
<dbReference type="CDD" id="cd11715">
    <property type="entry name" value="THUMP_AdoMetMT"/>
    <property type="match status" value="1"/>
</dbReference>
<sequence>MIRFYCTGGRGTEKFIKTELEEKLRAQNIVVSDGKVYFDANISQIQQIVTLRSVERIFVHILQLDWKTIREINKKKQYDRISYVHVRRAIMNADIWNDPVIHQIPHEVLQVQNTAMIDESSPDSKHQSTSTCPHVLEKTSIDCSQKLESNKPTTTSTDTLVEVLNKEDPSTIEKQNEPMDIQHDRLDIQPVASMETNKVDLPITEKKSISDDVKNIECDKHDVDSKEPERLSMSVTEKKDPLTETPKSESESGLLKVEQSLGSTKSVKRSCSPNRENPEEPVKKKEKLDFTFRVTCRCTGSVGKYVYAQDLQISIGSKLKNMLNWKVNLRDPDIEISCHVNDKCVVLGIPIMRLPLSNRSYIKHFGLRSTISYIMSSLLPLKSGDIVLDPMCGKATILVESAHENKSITYIGSDKDDNQIKFATDNIRFAKLENVQIFKGSVLEMPLRNCSIDHVLCDAPFGKQYKVDCDLEHFYTRFLNEVTRILKPDGIVVLLTSPEMERFLLKSLSKKKKSKQENVNQEKDIKTDEKGSSKRTNNAIRSRSEIDIQKGDNASLIEQQDDLQNTNKDLKGKNDIEKEDNSSKISLNNDPKQENDIEMGDNPSKTDNTAMTSKKNDQKQESDIEMGDNSLKIHQRDISNLKSTVDDPNLGNDIVNQDRNALEKEKSNIPNTAIDEESGSQTGIEIKDLISKRHHNRILANATGRTADWVNSVEDSFVKDELLFMKLLYVDSHYMKLGETHAYICILHKSIE</sequence>
<reference evidence="3" key="1">
    <citation type="submission" date="2018-11" db="EMBL/GenBank/DDBJ databases">
        <authorList>
            <person name="Alioto T."/>
            <person name="Alioto T."/>
        </authorList>
    </citation>
    <scope>NUCLEOTIDE SEQUENCE</scope>
</reference>
<dbReference type="InterPro" id="IPR000241">
    <property type="entry name" value="RlmKL-like_Mtase"/>
</dbReference>
<dbReference type="GO" id="GO:0030488">
    <property type="term" value="P:tRNA methylation"/>
    <property type="evidence" value="ECO:0007669"/>
    <property type="project" value="TreeGrafter"/>
</dbReference>
<protein>
    <recommendedName>
        <fullName evidence="2">Ribosomal RNA large subunit methyltransferase K/L-like methyltransferase domain-containing protein</fullName>
    </recommendedName>
</protein>
<gene>
    <name evidence="3" type="ORF">MGAL_10B047634</name>
</gene>
<dbReference type="Gene3D" id="3.40.50.150">
    <property type="entry name" value="Vaccinia Virus protein VP39"/>
    <property type="match status" value="1"/>
</dbReference>
<dbReference type="Gene3D" id="3.30.2130.30">
    <property type="match status" value="1"/>
</dbReference>
<evidence type="ECO:0000259" key="2">
    <source>
        <dbReference type="Pfam" id="PF01170"/>
    </source>
</evidence>
<feature type="compositionally biased region" description="Polar residues" evidence="1">
    <location>
        <begin position="603"/>
        <end position="613"/>
    </location>
</feature>
<dbReference type="Pfam" id="PF01170">
    <property type="entry name" value="UPF0020"/>
    <property type="match status" value="1"/>
</dbReference>
<dbReference type="CDD" id="cd02440">
    <property type="entry name" value="AdoMet_MTases"/>
    <property type="match status" value="1"/>
</dbReference>
<dbReference type="SUPFAM" id="SSF53335">
    <property type="entry name" value="S-adenosyl-L-methionine-dependent methyltransferases"/>
    <property type="match status" value="1"/>
</dbReference>
<dbReference type="PANTHER" id="PTHR14911:SF1">
    <property type="entry name" value="THUMP DOMAIN-CONTAINING PROTEIN 2"/>
    <property type="match status" value="1"/>
</dbReference>